<proteinExistence type="predicted"/>
<feature type="region of interest" description="Disordered" evidence="1">
    <location>
        <begin position="43"/>
        <end position="68"/>
    </location>
</feature>
<comment type="caution">
    <text evidence="2">The sequence shown here is derived from an EMBL/GenBank/DDBJ whole genome shotgun (WGS) entry which is preliminary data.</text>
</comment>
<evidence type="ECO:0000313" key="2">
    <source>
        <dbReference type="EMBL" id="MDO6575652.1"/>
    </source>
</evidence>
<name>A0AAW7YXJ1_9STAP</name>
<dbReference type="Proteomes" id="UP001170310">
    <property type="component" value="Unassembled WGS sequence"/>
</dbReference>
<sequence>SNGETSQIVLEAKKKDGITPKEIIHKELLPDDSISFRLSKVTGSAKGSVNREEASSDENTQTEDEKYV</sequence>
<accession>A0AAW7YXJ1</accession>
<reference evidence="2" key="1">
    <citation type="submission" date="2023-07" db="EMBL/GenBank/DDBJ databases">
        <title>Genome content predicts the carbon catabolic preferences of heterotrophic bacteria.</title>
        <authorList>
            <person name="Gralka M."/>
        </authorList>
    </citation>
    <scope>NUCLEOTIDE SEQUENCE</scope>
    <source>
        <strain evidence="2">E2R20</strain>
    </source>
</reference>
<dbReference type="AlphaFoldDB" id="A0AAW7YXJ1"/>
<dbReference type="RefSeq" id="WP_303522812.1">
    <property type="nucleotide sequence ID" value="NZ_JAUOQO010001019.1"/>
</dbReference>
<feature type="non-terminal residue" evidence="2">
    <location>
        <position position="1"/>
    </location>
</feature>
<dbReference type="EMBL" id="JAUOQO010001019">
    <property type="protein sequence ID" value="MDO6575652.1"/>
    <property type="molecule type" value="Genomic_DNA"/>
</dbReference>
<evidence type="ECO:0000313" key="3">
    <source>
        <dbReference type="Proteomes" id="UP001170310"/>
    </source>
</evidence>
<keyword evidence="3" id="KW-1185">Reference proteome</keyword>
<evidence type="ECO:0000256" key="1">
    <source>
        <dbReference type="SAM" id="MobiDB-lite"/>
    </source>
</evidence>
<gene>
    <name evidence="2" type="ORF">Q4528_16205</name>
</gene>
<organism evidence="2 3">
    <name type="scientific">Staphylococcus pasteuri_A</name>
    <dbReference type="NCBI Taxonomy" id="3062664"/>
    <lineage>
        <taxon>Bacteria</taxon>
        <taxon>Bacillati</taxon>
        <taxon>Bacillota</taxon>
        <taxon>Bacilli</taxon>
        <taxon>Bacillales</taxon>
        <taxon>Staphylococcaceae</taxon>
        <taxon>Staphylococcus</taxon>
    </lineage>
</organism>
<protein>
    <submittedName>
        <fullName evidence="2">Uncharacterized protein</fullName>
    </submittedName>
</protein>